<sequence length="143" mass="16220">MFARDMRTHGHRSEVVGSHRDGERVLAIHCTREGKQRCGDLSGKWNRGDRSRNRGSRDGHGGSSLTGARRRRDRLHRRVRNGRFRRRISGGSNGRDALWCSTGKCVRAESRRRRRCIGVSDLATSRRRRSGCERAGRNVGGRG</sequence>
<keyword evidence="3" id="KW-1185">Reference proteome</keyword>
<protein>
    <submittedName>
        <fullName evidence="2">Uncharacterized protein</fullName>
    </submittedName>
</protein>
<feature type="compositionally biased region" description="Basic and acidic residues" evidence="1">
    <location>
        <begin position="46"/>
        <end position="60"/>
    </location>
</feature>
<feature type="compositionally biased region" description="Basic residues" evidence="1">
    <location>
        <begin position="68"/>
        <end position="88"/>
    </location>
</feature>
<evidence type="ECO:0000256" key="1">
    <source>
        <dbReference type="SAM" id="MobiDB-lite"/>
    </source>
</evidence>
<dbReference type="EMBL" id="BAABCN010000002">
    <property type="protein sequence ID" value="GAA3863562.1"/>
    <property type="molecule type" value="Genomic_DNA"/>
</dbReference>
<name>A0ABP7K2B2_9MICO</name>
<feature type="region of interest" description="Disordered" evidence="1">
    <location>
        <begin position="1"/>
        <end position="20"/>
    </location>
</feature>
<dbReference type="Proteomes" id="UP001501803">
    <property type="component" value="Unassembled WGS sequence"/>
</dbReference>
<evidence type="ECO:0000313" key="2">
    <source>
        <dbReference type="EMBL" id="GAA3863562.1"/>
    </source>
</evidence>
<reference evidence="3" key="1">
    <citation type="journal article" date="2019" name="Int. J. Syst. Evol. Microbiol.">
        <title>The Global Catalogue of Microorganisms (GCM) 10K type strain sequencing project: providing services to taxonomists for standard genome sequencing and annotation.</title>
        <authorList>
            <consortium name="The Broad Institute Genomics Platform"/>
            <consortium name="The Broad Institute Genome Sequencing Center for Infectious Disease"/>
            <person name="Wu L."/>
            <person name="Ma J."/>
        </authorList>
    </citation>
    <scope>NUCLEOTIDE SEQUENCE [LARGE SCALE GENOMIC DNA]</scope>
    <source>
        <strain evidence="3">JCM 17021</strain>
    </source>
</reference>
<gene>
    <name evidence="2" type="ORF">GCM10022381_04430</name>
</gene>
<feature type="region of interest" description="Disordered" evidence="1">
    <location>
        <begin position="36"/>
        <end position="88"/>
    </location>
</feature>
<evidence type="ECO:0000313" key="3">
    <source>
        <dbReference type="Proteomes" id="UP001501803"/>
    </source>
</evidence>
<organism evidence="2 3">
    <name type="scientific">Leifsonia kafniensis</name>
    <dbReference type="NCBI Taxonomy" id="475957"/>
    <lineage>
        <taxon>Bacteria</taxon>
        <taxon>Bacillati</taxon>
        <taxon>Actinomycetota</taxon>
        <taxon>Actinomycetes</taxon>
        <taxon>Micrococcales</taxon>
        <taxon>Microbacteriaceae</taxon>
        <taxon>Leifsonia</taxon>
    </lineage>
</organism>
<comment type="caution">
    <text evidence="2">The sequence shown here is derived from an EMBL/GenBank/DDBJ whole genome shotgun (WGS) entry which is preliminary data.</text>
</comment>
<accession>A0ABP7K2B2</accession>
<proteinExistence type="predicted"/>